<evidence type="ECO:0000313" key="1">
    <source>
        <dbReference type="EMBL" id="PRQ20364.1"/>
    </source>
</evidence>
<dbReference type="Proteomes" id="UP000238479">
    <property type="component" value="Chromosome 7"/>
</dbReference>
<dbReference type="AlphaFoldDB" id="A0A2P6PEK9"/>
<reference evidence="1 2" key="1">
    <citation type="journal article" date="2018" name="Nat. Genet.">
        <title>The Rosa genome provides new insights in the design of modern roses.</title>
        <authorList>
            <person name="Bendahmane M."/>
        </authorList>
    </citation>
    <scope>NUCLEOTIDE SEQUENCE [LARGE SCALE GENOMIC DNA]</scope>
    <source>
        <strain evidence="2">cv. Old Blush</strain>
    </source>
</reference>
<protein>
    <submittedName>
        <fullName evidence="1">Uncharacterized protein</fullName>
    </submittedName>
</protein>
<dbReference type="EMBL" id="PDCK01000045">
    <property type="protein sequence ID" value="PRQ20364.1"/>
    <property type="molecule type" value="Genomic_DNA"/>
</dbReference>
<comment type="caution">
    <text evidence="1">The sequence shown here is derived from an EMBL/GenBank/DDBJ whole genome shotgun (WGS) entry which is preliminary data.</text>
</comment>
<accession>A0A2P6PEK9</accession>
<evidence type="ECO:0000313" key="2">
    <source>
        <dbReference type="Proteomes" id="UP000238479"/>
    </source>
</evidence>
<name>A0A2P6PEK9_ROSCH</name>
<dbReference type="Gramene" id="PRQ20364">
    <property type="protein sequence ID" value="PRQ20364"/>
    <property type="gene ID" value="RchiOBHm_Chr7g0227371"/>
</dbReference>
<keyword evidence="2" id="KW-1185">Reference proteome</keyword>
<gene>
    <name evidence="1" type="ORF">RchiOBHm_Chr7g0227371</name>
</gene>
<organism evidence="1 2">
    <name type="scientific">Rosa chinensis</name>
    <name type="common">China rose</name>
    <dbReference type="NCBI Taxonomy" id="74649"/>
    <lineage>
        <taxon>Eukaryota</taxon>
        <taxon>Viridiplantae</taxon>
        <taxon>Streptophyta</taxon>
        <taxon>Embryophyta</taxon>
        <taxon>Tracheophyta</taxon>
        <taxon>Spermatophyta</taxon>
        <taxon>Magnoliopsida</taxon>
        <taxon>eudicotyledons</taxon>
        <taxon>Gunneridae</taxon>
        <taxon>Pentapetalae</taxon>
        <taxon>rosids</taxon>
        <taxon>fabids</taxon>
        <taxon>Rosales</taxon>
        <taxon>Rosaceae</taxon>
        <taxon>Rosoideae</taxon>
        <taxon>Rosoideae incertae sedis</taxon>
        <taxon>Rosa</taxon>
    </lineage>
</organism>
<proteinExistence type="predicted"/>
<sequence length="57" mass="6514">MCACRANSEARQEQCGCYVGRQITCRGSPGLRHLNFYSLMVEIHWGIHKVYRDGVVL</sequence>